<sequence>METECAVHKFFGVLFGCILSFAACGRVFFLNTVSQATYAKVIGMCAIMSWIRIICRWAKARRLYVIEDIHDFVISKRIKKVYDAVYSTVGDLPIDIFLENSSIRSITSSTSDADRLTIKVLAGVRKIRVKVLAKNSSGMVHFDNDSKDQVSYPRRMLHSFAQNAKDEPKLRLQIEVSYYEGLKNFIPLSSASRKRTARDLKSPELVISKGDERASSAWTTNQSRSESSVSKNGDSGIKNQPKKKSRPFKNTPHNAGKRPRSPSEWHSEFAKKDLRNSPLNWHHHEHRSTSFKETSDEHYDRLKAKHNNEQNDELKRYACGTATATEAPTTVMMTTIATPRDL</sequence>
<accession>A0A0B2V7D3</accession>
<dbReference type="Proteomes" id="UP000031036">
    <property type="component" value="Unassembled WGS sequence"/>
</dbReference>
<feature type="compositionally biased region" description="Basic and acidic residues" evidence="1">
    <location>
        <begin position="287"/>
        <end position="298"/>
    </location>
</feature>
<evidence type="ECO:0000256" key="1">
    <source>
        <dbReference type="SAM" id="MobiDB-lite"/>
    </source>
</evidence>
<reference evidence="3 4" key="1">
    <citation type="submission" date="2014-11" db="EMBL/GenBank/DDBJ databases">
        <title>Genetic blueprint of the zoonotic pathogen Toxocara canis.</title>
        <authorList>
            <person name="Zhu X.-Q."/>
            <person name="Korhonen P.K."/>
            <person name="Cai H."/>
            <person name="Young N.D."/>
            <person name="Nejsum P."/>
            <person name="von Samson-Himmelstjerna G."/>
            <person name="Boag P.R."/>
            <person name="Tan P."/>
            <person name="Li Q."/>
            <person name="Min J."/>
            <person name="Yang Y."/>
            <person name="Wang X."/>
            <person name="Fang X."/>
            <person name="Hall R.S."/>
            <person name="Hofmann A."/>
            <person name="Sternberg P.W."/>
            <person name="Jex A.R."/>
            <person name="Gasser R.B."/>
        </authorList>
    </citation>
    <scope>NUCLEOTIDE SEQUENCE [LARGE SCALE GENOMIC DNA]</scope>
    <source>
        <strain evidence="3">PN_DK_2014</strain>
    </source>
</reference>
<gene>
    <name evidence="3" type="ORF">Tcan_03395</name>
</gene>
<keyword evidence="2" id="KW-0472">Membrane</keyword>
<evidence type="ECO:0000313" key="4">
    <source>
        <dbReference type="Proteomes" id="UP000031036"/>
    </source>
</evidence>
<keyword evidence="4" id="KW-1185">Reference proteome</keyword>
<keyword evidence="2" id="KW-1133">Transmembrane helix</keyword>
<feature type="region of interest" description="Disordered" evidence="1">
    <location>
        <begin position="212"/>
        <end position="298"/>
    </location>
</feature>
<protein>
    <submittedName>
        <fullName evidence="3">Uncharacterized protein</fullName>
    </submittedName>
</protein>
<organism evidence="3 4">
    <name type="scientific">Toxocara canis</name>
    <name type="common">Canine roundworm</name>
    <dbReference type="NCBI Taxonomy" id="6265"/>
    <lineage>
        <taxon>Eukaryota</taxon>
        <taxon>Metazoa</taxon>
        <taxon>Ecdysozoa</taxon>
        <taxon>Nematoda</taxon>
        <taxon>Chromadorea</taxon>
        <taxon>Rhabditida</taxon>
        <taxon>Spirurina</taxon>
        <taxon>Ascaridomorpha</taxon>
        <taxon>Ascaridoidea</taxon>
        <taxon>Toxocaridae</taxon>
        <taxon>Toxocara</taxon>
    </lineage>
</organism>
<dbReference type="EMBL" id="JPKZ01002391">
    <property type="protein sequence ID" value="KHN76880.1"/>
    <property type="molecule type" value="Genomic_DNA"/>
</dbReference>
<name>A0A0B2V7D3_TOXCA</name>
<evidence type="ECO:0000256" key="2">
    <source>
        <dbReference type="SAM" id="Phobius"/>
    </source>
</evidence>
<feature type="compositionally biased region" description="Basic and acidic residues" evidence="1">
    <location>
        <begin position="261"/>
        <end position="275"/>
    </location>
</feature>
<feature type="transmembrane region" description="Helical" evidence="2">
    <location>
        <begin position="12"/>
        <end position="30"/>
    </location>
</feature>
<dbReference type="AlphaFoldDB" id="A0A0B2V7D3"/>
<feature type="transmembrane region" description="Helical" evidence="2">
    <location>
        <begin position="36"/>
        <end position="55"/>
    </location>
</feature>
<keyword evidence="2" id="KW-0812">Transmembrane</keyword>
<comment type="caution">
    <text evidence="3">The sequence shown here is derived from an EMBL/GenBank/DDBJ whole genome shotgun (WGS) entry which is preliminary data.</text>
</comment>
<evidence type="ECO:0000313" key="3">
    <source>
        <dbReference type="EMBL" id="KHN76880.1"/>
    </source>
</evidence>
<feature type="compositionally biased region" description="Polar residues" evidence="1">
    <location>
        <begin position="216"/>
        <end position="233"/>
    </location>
</feature>
<proteinExistence type="predicted"/>